<protein>
    <submittedName>
        <fullName evidence="1">Uncharacterized protein</fullName>
    </submittedName>
</protein>
<gene>
    <name evidence="1" type="ORF">ACHAW5_009681</name>
</gene>
<reference evidence="1 2" key="1">
    <citation type="submission" date="2024-10" db="EMBL/GenBank/DDBJ databases">
        <title>Updated reference genomes for cyclostephanoid diatoms.</title>
        <authorList>
            <person name="Roberts W.R."/>
            <person name="Alverson A.J."/>
        </authorList>
    </citation>
    <scope>NUCLEOTIDE SEQUENCE [LARGE SCALE GENOMIC DNA]</scope>
    <source>
        <strain evidence="1 2">AJA276-08</strain>
    </source>
</reference>
<dbReference type="EMBL" id="JALLAZ020001546">
    <property type="protein sequence ID" value="KAL3773181.1"/>
    <property type="molecule type" value="Genomic_DNA"/>
</dbReference>
<dbReference type="AlphaFoldDB" id="A0ABD3NFE8"/>
<evidence type="ECO:0000313" key="2">
    <source>
        <dbReference type="Proteomes" id="UP001530315"/>
    </source>
</evidence>
<accession>A0ABD3NFE8</accession>
<keyword evidence="2" id="KW-1185">Reference proteome</keyword>
<sequence length="105" mass="11939">MQPTHGSAFSSAYWAVTWLTMIEDNKRPAGLPRRPPICTRTATDHLQERRLAFKGDNLDRYLMGRQFMVPMVVFVINQCCQPLDPKVDVLGMPDGVKFVFLTLIA</sequence>
<comment type="caution">
    <text evidence="1">The sequence shown here is derived from an EMBL/GenBank/DDBJ whole genome shotgun (WGS) entry which is preliminary data.</text>
</comment>
<dbReference type="InterPro" id="IPR004693">
    <property type="entry name" value="Silicon_transpt"/>
</dbReference>
<organism evidence="1 2">
    <name type="scientific">Stephanodiscus triporus</name>
    <dbReference type="NCBI Taxonomy" id="2934178"/>
    <lineage>
        <taxon>Eukaryota</taxon>
        <taxon>Sar</taxon>
        <taxon>Stramenopiles</taxon>
        <taxon>Ochrophyta</taxon>
        <taxon>Bacillariophyta</taxon>
        <taxon>Coscinodiscophyceae</taxon>
        <taxon>Thalassiosirophycidae</taxon>
        <taxon>Stephanodiscales</taxon>
        <taxon>Stephanodiscaceae</taxon>
        <taxon>Stephanodiscus</taxon>
    </lineage>
</organism>
<proteinExistence type="predicted"/>
<dbReference type="Proteomes" id="UP001530315">
    <property type="component" value="Unassembled WGS sequence"/>
</dbReference>
<name>A0ABD3NFE8_9STRA</name>
<dbReference type="Pfam" id="PF03842">
    <property type="entry name" value="Silic_transp"/>
    <property type="match status" value="1"/>
</dbReference>
<evidence type="ECO:0000313" key="1">
    <source>
        <dbReference type="EMBL" id="KAL3773181.1"/>
    </source>
</evidence>